<dbReference type="Pfam" id="PF05860">
    <property type="entry name" value="TPS"/>
    <property type="match status" value="1"/>
</dbReference>
<dbReference type="EMBL" id="JBDIZK010000014">
    <property type="protein sequence ID" value="MEN3749458.1"/>
    <property type="molecule type" value="Genomic_DNA"/>
</dbReference>
<name>A0ABV0BEH6_9SPHN</name>
<keyword evidence="4" id="KW-1185">Reference proteome</keyword>
<evidence type="ECO:0000313" key="4">
    <source>
        <dbReference type="Proteomes" id="UP001427805"/>
    </source>
</evidence>
<evidence type="ECO:0000259" key="2">
    <source>
        <dbReference type="SMART" id="SM00912"/>
    </source>
</evidence>
<feature type="region of interest" description="Disordered" evidence="1">
    <location>
        <begin position="1881"/>
        <end position="1905"/>
    </location>
</feature>
<dbReference type="InterPro" id="IPR008638">
    <property type="entry name" value="FhaB/CdiA-like_TPS"/>
</dbReference>
<dbReference type="InterPro" id="IPR012334">
    <property type="entry name" value="Pectin_lyas_fold"/>
</dbReference>
<proteinExistence type="predicted"/>
<reference evidence="3 4" key="1">
    <citation type="submission" date="2024-05" db="EMBL/GenBank/DDBJ databases">
        <title>Sphingomonas sp. HF-S3 16S ribosomal RNA gene Genome sequencing and assembly.</title>
        <authorList>
            <person name="Lee H."/>
        </authorList>
    </citation>
    <scope>NUCLEOTIDE SEQUENCE [LARGE SCALE GENOMIC DNA]</scope>
    <source>
        <strain evidence="3 4">HF-S3</strain>
    </source>
</reference>
<accession>A0ABV0BEH6</accession>
<protein>
    <submittedName>
        <fullName evidence="3">Filamentous hemagglutinin N-terminal domain-containing protein</fullName>
    </submittedName>
</protein>
<feature type="domain" description="Filamentous haemagglutinin FhaB/tRNA nuclease CdiA-like TPS" evidence="2">
    <location>
        <begin position="37"/>
        <end position="159"/>
    </location>
</feature>
<sequence>MTNAGPTRTSRSTTLESLLWSTALAGTMVLAAPMARAQNTPSGQTVVSGTATFNGSNASLPGTATNLEINLQTQNTIINWNRFSIENGSKVDFKTPTTAQAAVLNRVIGTSASEIKGSLTSTPNIDVFLVNPNGILISGTGNVSTGSFVASTLAISDSDFLSGDLHFTSGLLGSTGVRLNGGTIKTTGTGLGLILLGKQVQVNGTVDSGAQDSAFVAADDVTLSYSTGSPLAIQIDRGTPIEEAMKIVGGTIRGRNVYFAMATRNSLTDSLLQIDANVTAVAGTKGIVIVGGRSSVDPAVSVTSLPFFADRPVEVRVGGTLTTTGSGGVAIGGTADVTVSGAVTSAGRYTVRGTEVTLGKAGATVEQAAAGAVSITATDGDVIGIGNLRLRADTDGTGGQNLTIDADDDIDFGLTTILESGGAGLASDLNLFTSSRADAIRLGIVRARTLDGGLSGGALEGKLDRVGGSGAGDVSATRFELGEGATIEARNLSFDSLTGGGTIALTANSLRANAITSTGGAVSIDAGSLAGLNSGTRASVTGSGTVDIDVAGDALLGGIRSTGGGVVLEAGAFDVTSVQAVSDASLVSQSGNARVGALTVEAGNASITADDDAIMAGPVSVSGDYSVRGRNVALSGVQSAGGAISVTSASSGQITNPGTLTLTANSDGVGTESLTLKGRMALGGNSLLRGGPARESAVIIDSGIANDITLGNVEAASLTIANGAILNADLTIGNVTTTGNLLLRSNDSIDAGALTSTSGSVALQAPVLSTGAISAATLASLSGRQVDFTTIQAATANLNTTGGGSGTRRLRGTSVTTSGAMTIASDGGLVDIGTLTAGGTLNALSAGGLRFGTVDAAGSATLRNTGSNSDIVITNRLDAVGSATLASARDVIATTLGSDTNLTVTASRDVTGGGTNRTAITAGGTATVDAGGQARLGGVTANRILIEGGSVDTSALASATALSVRATGGNAVVAGLSTANGNANVTATGSARISGPVAVTGTYTVAGNGVVLGGSQSATGAVDITATGGTIGSVPGLVLTSNSDGVGGESLILRGAADLGSDSLLRGGPARQSQVVIDGSANGNFRLGDVEASTLVIAGGGPLNGSLTLGEVTTTSAIALTVNGGLTAEGLTSAGGGITLRGAGGATIGELSGTGLDVAMGGAVAVQRFTASAGAARFGSSGGSVTIDNGTATGEIRVQADDLASIGTVTGSSLTAVGGSVRVNDAQVTGAATLSAAGNLVIDRLTSGATSLVAGGDLTIDELTAGTLAVDVEGAARFGTTNAQSLSGTAGSVAGGTIIVTGPAGLTVTNGLTLARLSAGGDVQLRTGAGMVIDRLDGAAALLDAGTETRLGTATVNSLTVTGGSARIIDGTVAGAASIDVDGAIDIDKLSAASATLSGGTIFADTLALGNNLTVTGGSARIIDGTVAGAASIDVDGAIDIDSLSAAGATLKGGTIAADRLAIANALTLDTAGTATLGTVTAGALTATAGVIDATDLTATGALALTSSGAMTVRKAGGSTITLDSGGLATLGTIAGGTAVTVRTAQIDLTGELRAPTVTISARTPQAGIQLGGTGSGAGQTLSLSDAEMGRINADTAVFDGGTGTVTIDTLNLGANTGRNRVDILTTGDVSVIGTVSGGGAGRTFRIGGSQGSDTDLAQTIRIVATAEGGGRLLFGDADVELRAERIGVGNSGLTDTLFAGGGLSAAEAAALIADSNSALYSALVGGSPFIPGRDTVLSAGRLTVRFSEFALFQNTGPRGLNTGVVLGGNAGGPALTLYGPGTGAPSAFALFGTINGIGGTSTAILGSGVVSAEGVDFANARINGCVIGSAAGCLTTTIAQPTLNVFDPGRLIVVRGEPDFTIPFDPVIGSNNEALFASEATSGGQPTDCIPSEDGGCRPVQENR</sequence>
<dbReference type="RefSeq" id="WP_346248505.1">
    <property type="nucleotide sequence ID" value="NZ_JBDIZK010000014.1"/>
</dbReference>
<organism evidence="3 4">
    <name type="scientific">Sphingomonas rustica</name>
    <dbReference type="NCBI Taxonomy" id="3103142"/>
    <lineage>
        <taxon>Bacteria</taxon>
        <taxon>Pseudomonadati</taxon>
        <taxon>Pseudomonadota</taxon>
        <taxon>Alphaproteobacteria</taxon>
        <taxon>Sphingomonadales</taxon>
        <taxon>Sphingomonadaceae</taxon>
        <taxon>Sphingomonas</taxon>
    </lineage>
</organism>
<dbReference type="Gene3D" id="2.160.20.10">
    <property type="entry name" value="Single-stranded right-handed beta-helix, Pectin lyase-like"/>
    <property type="match status" value="1"/>
</dbReference>
<evidence type="ECO:0000313" key="3">
    <source>
        <dbReference type="EMBL" id="MEN3749458.1"/>
    </source>
</evidence>
<gene>
    <name evidence="3" type="ORF">TPR58_19945</name>
</gene>
<dbReference type="Proteomes" id="UP001427805">
    <property type="component" value="Unassembled WGS sequence"/>
</dbReference>
<dbReference type="SUPFAM" id="SSF51126">
    <property type="entry name" value="Pectin lyase-like"/>
    <property type="match status" value="1"/>
</dbReference>
<comment type="caution">
    <text evidence="3">The sequence shown here is derived from an EMBL/GenBank/DDBJ whole genome shotgun (WGS) entry which is preliminary data.</text>
</comment>
<dbReference type="SMART" id="SM00912">
    <property type="entry name" value="Haemagg_act"/>
    <property type="match status" value="1"/>
</dbReference>
<dbReference type="NCBIfam" id="TIGR01901">
    <property type="entry name" value="adhes_NPXG"/>
    <property type="match status" value="1"/>
</dbReference>
<evidence type="ECO:0000256" key="1">
    <source>
        <dbReference type="SAM" id="MobiDB-lite"/>
    </source>
</evidence>
<dbReference type="InterPro" id="IPR011050">
    <property type="entry name" value="Pectin_lyase_fold/virulence"/>
</dbReference>